<evidence type="ECO:0000256" key="2">
    <source>
        <dbReference type="SAM" id="Phobius"/>
    </source>
</evidence>
<accession>A0A8B8AYG3</accession>
<dbReference type="KEGG" id="cvn:111105968"/>
<evidence type="ECO:0000313" key="3">
    <source>
        <dbReference type="Proteomes" id="UP000694844"/>
    </source>
</evidence>
<name>A0A8B8AYG3_CRAVI</name>
<reference evidence="4" key="1">
    <citation type="submission" date="2025-08" db="UniProtKB">
        <authorList>
            <consortium name="RefSeq"/>
        </authorList>
    </citation>
    <scope>IDENTIFICATION</scope>
    <source>
        <tissue evidence="4">Whole sample</tissue>
    </source>
</reference>
<feature type="compositionally biased region" description="Basic and acidic residues" evidence="1">
    <location>
        <begin position="103"/>
        <end position="113"/>
    </location>
</feature>
<feature type="region of interest" description="Disordered" evidence="1">
    <location>
        <begin position="92"/>
        <end position="118"/>
    </location>
</feature>
<proteinExistence type="predicted"/>
<protein>
    <submittedName>
        <fullName evidence="4">Uncharacterized protein LOC111105968 isoform X1</fullName>
    </submittedName>
</protein>
<keyword evidence="2" id="KW-0812">Transmembrane</keyword>
<dbReference type="AlphaFoldDB" id="A0A8B8AYG3"/>
<dbReference type="OrthoDB" id="6208831at2759"/>
<evidence type="ECO:0000256" key="1">
    <source>
        <dbReference type="SAM" id="MobiDB-lite"/>
    </source>
</evidence>
<feature type="transmembrane region" description="Helical" evidence="2">
    <location>
        <begin position="35"/>
        <end position="56"/>
    </location>
</feature>
<keyword evidence="2" id="KW-0472">Membrane</keyword>
<dbReference type="Proteomes" id="UP000694844">
    <property type="component" value="Chromosome 8"/>
</dbReference>
<dbReference type="RefSeq" id="XP_022296186.1">
    <property type="nucleotide sequence ID" value="XM_022440478.1"/>
</dbReference>
<keyword evidence="3" id="KW-1185">Reference proteome</keyword>
<dbReference type="GeneID" id="111105968"/>
<organism evidence="3 4">
    <name type="scientific">Crassostrea virginica</name>
    <name type="common">Eastern oyster</name>
    <dbReference type="NCBI Taxonomy" id="6565"/>
    <lineage>
        <taxon>Eukaryota</taxon>
        <taxon>Metazoa</taxon>
        <taxon>Spiralia</taxon>
        <taxon>Lophotrochozoa</taxon>
        <taxon>Mollusca</taxon>
        <taxon>Bivalvia</taxon>
        <taxon>Autobranchia</taxon>
        <taxon>Pteriomorphia</taxon>
        <taxon>Ostreida</taxon>
        <taxon>Ostreoidea</taxon>
        <taxon>Ostreidae</taxon>
        <taxon>Crassostrea</taxon>
    </lineage>
</organism>
<evidence type="ECO:0000313" key="4">
    <source>
        <dbReference type="RefSeq" id="XP_022296186.1"/>
    </source>
</evidence>
<sequence>MYKCKISLCKVDNLILANQRIMGDPCSFLTDKNSIGPLCFTSLVIGIISGIGMAICRSRYKHKTYESVNTVTPIRRGYRDLFYHDELDVNDLPGPSQTPEVNRQIKPESKKTVPEYSNEQDNYLDPVVSNRSRYSNYLTPLRNIKLESKKTVPEYRNEQDNYLDPVVSNRSRYSNYLTPFHNARDDYLLYENRILGLKCEPKNPKQ</sequence>
<gene>
    <name evidence="4" type="primary">LOC111105968</name>
</gene>
<keyword evidence="2" id="KW-1133">Transmembrane helix</keyword>